<gene>
    <name evidence="2" type="ORF">HUG17_2434</name>
</gene>
<proteinExistence type="predicted"/>
<dbReference type="Proteomes" id="UP000828236">
    <property type="component" value="Unassembled WGS sequence"/>
</dbReference>
<dbReference type="AlphaFoldDB" id="A0A9D4NU86"/>
<protein>
    <submittedName>
        <fullName evidence="2">Uncharacterized protein</fullName>
    </submittedName>
</protein>
<keyword evidence="1" id="KW-0812">Transmembrane</keyword>
<keyword evidence="1" id="KW-1133">Transmembrane helix</keyword>
<sequence length="123" mass="15063">MPKIDRNHHQQSNLTFDFILILLAESIIRYFYRSFQTNNFPITIVISLTFYMAIQHHRIQIKRELIYLIMFLLIMIPTFTFLVLMEKFSNLFYDKQLIGEIKNRFQHIQRRQIDRFITDAFVN</sequence>
<evidence type="ECO:0000313" key="2">
    <source>
        <dbReference type="EMBL" id="KAH7638401.1"/>
    </source>
</evidence>
<keyword evidence="1" id="KW-0472">Membrane</keyword>
<reference evidence="2" key="1">
    <citation type="submission" date="2020-06" db="EMBL/GenBank/DDBJ databases">
        <authorList>
            <person name="Ji K."/>
            <person name="Li J."/>
        </authorList>
    </citation>
    <scope>NUCLEOTIDE SEQUENCE</scope>
    <source>
        <strain evidence="2">JKM2019</strain>
        <tissue evidence="2">Whole body</tissue>
    </source>
</reference>
<comment type="caution">
    <text evidence="2">The sequence shown here is derived from an EMBL/GenBank/DDBJ whole genome shotgun (WGS) entry which is preliminary data.</text>
</comment>
<feature type="transmembrane region" description="Helical" evidence="1">
    <location>
        <begin position="66"/>
        <end position="85"/>
    </location>
</feature>
<dbReference type="EMBL" id="SDOV01000007">
    <property type="protein sequence ID" value="KAH7638401.1"/>
    <property type="molecule type" value="Genomic_DNA"/>
</dbReference>
<accession>A0A9D4NU86</accession>
<name>A0A9D4NU86_DERFA</name>
<feature type="transmembrane region" description="Helical" evidence="1">
    <location>
        <begin position="38"/>
        <end position="54"/>
    </location>
</feature>
<reference evidence="2" key="2">
    <citation type="journal article" date="2021" name="World Allergy Organ. J.">
        <title>Chromosome-level assembly of Dermatophagoides farinae genome and transcriptome reveals two novel allergens Der f 37 and Der f 39.</title>
        <authorList>
            <person name="Chen J."/>
            <person name="Cai Z."/>
            <person name="Fan D."/>
            <person name="Hu J."/>
            <person name="Hou Y."/>
            <person name="He Y."/>
            <person name="Zhang Z."/>
            <person name="Zhao Z."/>
            <person name="Gao P."/>
            <person name="Hu W."/>
            <person name="Sun J."/>
            <person name="Li J."/>
            <person name="Ji K."/>
        </authorList>
    </citation>
    <scope>NUCLEOTIDE SEQUENCE</scope>
    <source>
        <strain evidence="2">JKM2019</strain>
    </source>
</reference>
<organism evidence="2">
    <name type="scientific">Dermatophagoides farinae</name>
    <name type="common">American house dust mite</name>
    <dbReference type="NCBI Taxonomy" id="6954"/>
    <lineage>
        <taxon>Eukaryota</taxon>
        <taxon>Metazoa</taxon>
        <taxon>Ecdysozoa</taxon>
        <taxon>Arthropoda</taxon>
        <taxon>Chelicerata</taxon>
        <taxon>Arachnida</taxon>
        <taxon>Acari</taxon>
        <taxon>Acariformes</taxon>
        <taxon>Sarcoptiformes</taxon>
        <taxon>Astigmata</taxon>
        <taxon>Psoroptidia</taxon>
        <taxon>Analgoidea</taxon>
        <taxon>Pyroglyphidae</taxon>
        <taxon>Dermatophagoidinae</taxon>
        <taxon>Dermatophagoides</taxon>
    </lineage>
</organism>
<evidence type="ECO:0000256" key="1">
    <source>
        <dbReference type="SAM" id="Phobius"/>
    </source>
</evidence>
<feature type="transmembrane region" description="Helical" evidence="1">
    <location>
        <begin position="12"/>
        <end position="32"/>
    </location>
</feature>